<dbReference type="Proteomes" id="UP000038009">
    <property type="component" value="Unassembled WGS sequence"/>
</dbReference>
<dbReference type="GO" id="GO:0016020">
    <property type="term" value="C:membrane"/>
    <property type="evidence" value="ECO:0007669"/>
    <property type="project" value="InterPro"/>
</dbReference>
<reference evidence="4 5" key="1">
    <citation type="journal article" date="2015" name="PLoS Pathog.">
        <title>Leptomonas seymouri: Adaptations to the Dixenous Life Cycle Analyzed by Genome Sequencing, Transcriptome Profiling and Co-infection with Leishmania donovani.</title>
        <authorList>
            <person name="Kraeva N."/>
            <person name="Butenko A."/>
            <person name="Hlavacova J."/>
            <person name="Kostygov A."/>
            <person name="Myskova J."/>
            <person name="Grybchuk D."/>
            <person name="Lestinova T."/>
            <person name="Votypka J."/>
            <person name="Volf P."/>
            <person name="Opperdoes F."/>
            <person name="Flegontov P."/>
            <person name="Lukes J."/>
            <person name="Yurchenko V."/>
        </authorList>
    </citation>
    <scope>NUCLEOTIDE SEQUENCE [LARGE SCALE GENOMIC DNA]</scope>
    <source>
        <strain evidence="4 5">ATCC 30220</strain>
    </source>
</reference>
<comment type="similarity">
    <text evidence="1">Belongs to the multi antimicrobial extrusion (MATE) (TC 2.A.66.1) family.</text>
</comment>
<protein>
    <recommendedName>
        <fullName evidence="6">Membrane transporter protein</fullName>
    </recommendedName>
</protein>
<feature type="compositionally biased region" description="Basic and acidic residues" evidence="2">
    <location>
        <begin position="906"/>
        <end position="915"/>
    </location>
</feature>
<feature type="transmembrane region" description="Helical" evidence="3">
    <location>
        <begin position="558"/>
        <end position="575"/>
    </location>
</feature>
<feature type="compositionally biased region" description="Low complexity" evidence="2">
    <location>
        <begin position="1"/>
        <end position="16"/>
    </location>
</feature>
<feature type="transmembrane region" description="Helical" evidence="3">
    <location>
        <begin position="805"/>
        <end position="827"/>
    </location>
</feature>
<feature type="transmembrane region" description="Helical" evidence="3">
    <location>
        <begin position="493"/>
        <end position="517"/>
    </location>
</feature>
<keyword evidence="5" id="KW-1185">Reference proteome</keyword>
<feature type="transmembrane region" description="Helical" evidence="3">
    <location>
        <begin position="409"/>
        <end position="438"/>
    </location>
</feature>
<feature type="compositionally biased region" description="Acidic residues" evidence="2">
    <location>
        <begin position="843"/>
        <end position="868"/>
    </location>
</feature>
<dbReference type="Pfam" id="PF01554">
    <property type="entry name" value="MatE"/>
    <property type="match status" value="2"/>
</dbReference>
<dbReference type="PANTHER" id="PTHR11206">
    <property type="entry name" value="MULTIDRUG RESISTANCE PROTEIN"/>
    <property type="match status" value="1"/>
</dbReference>
<feature type="transmembrane region" description="Helical" evidence="3">
    <location>
        <begin position="587"/>
        <end position="606"/>
    </location>
</feature>
<dbReference type="OMA" id="ANIGRCI"/>
<accession>A0A0N1I703</accession>
<dbReference type="InterPro" id="IPR002528">
    <property type="entry name" value="MATE_fam"/>
</dbReference>
<evidence type="ECO:0000313" key="4">
    <source>
        <dbReference type="EMBL" id="KPI88031.1"/>
    </source>
</evidence>
<feature type="transmembrane region" description="Helical" evidence="3">
    <location>
        <begin position="529"/>
        <end position="546"/>
    </location>
</feature>
<dbReference type="VEuPathDB" id="TriTrypDB:Lsey_0065_0290"/>
<feature type="compositionally biased region" description="Low complexity" evidence="2">
    <location>
        <begin position="873"/>
        <end position="887"/>
    </location>
</feature>
<evidence type="ECO:0008006" key="6">
    <source>
        <dbReference type="Google" id="ProtNLM"/>
    </source>
</evidence>
<dbReference type="OrthoDB" id="2126698at2759"/>
<evidence type="ECO:0000256" key="3">
    <source>
        <dbReference type="SAM" id="Phobius"/>
    </source>
</evidence>
<keyword evidence="3" id="KW-1133">Transmembrane helix</keyword>
<comment type="caution">
    <text evidence="4">The sequence shown here is derived from an EMBL/GenBank/DDBJ whole genome shotgun (WGS) entry which is preliminary data.</text>
</comment>
<keyword evidence="3" id="KW-0472">Membrane</keyword>
<feature type="transmembrane region" description="Helical" evidence="3">
    <location>
        <begin position="707"/>
        <end position="730"/>
    </location>
</feature>
<gene>
    <name evidence="4" type="ORF">ABL78_2907</name>
</gene>
<dbReference type="EMBL" id="LJSK01000065">
    <property type="protein sequence ID" value="KPI88031.1"/>
    <property type="molecule type" value="Genomic_DNA"/>
</dbReference>
<dbReference type="GO" id="GO:0042910">
    <property type="term" value="F:xenobiotic transmembrane transporter activity"/>
    <property type="evidence" value="ECO:0007669"/>
    <property type="project" value="InterPro"/>
</dbReference>
<keyword evidence="3" id="KW-0812">Transmembrane</keyword>
<dbReference type="GO" id="GO:0015297">
    <property type="term" value="F:antiporter activity"/>
    <property type="evidence" value="ECO:0007669"/>
    <property type="project" value="InterPro"/>
</dbReference>
<feature type="transmembrane region" description="Helical" evidence="3">
    <location>
        <begin position="666"/>
        <end position="686"/>
    </location>
</feature>
<feature type="region of interest" description="Disordered" evidence="2">
    <location>
        <begin position="843"/>
        <end position="915"/>
    </location>
</feature>
<feature type="region of interest" description="Disordered" evidence="2">
    <location>
        <begin position="1"/>
        <end position="24"/>
    </location>
</feature>
<evidence type="ECO:0000313" key="5">
    <source>
        <dbReference type="Proteomes" id="UP000038009"/>
    </source>
</evidence>
<name>A0A0N1I703_LEPSE</name>
<feature type="transmembrane region" description="Helical" evidence="3">
    <location>
        <begin position="450"/>
        <end position="472"/>
    </location>
</feature>
<dbReference type="AlphaFoldDB" id="A0A0N1I703"/>
<sequence>MSSNSSMSGSTSPSARRAARERADVTLRTSSIGRVGGAPVFVPAVDPASEGSVRRRQAAVAHHHNYGTMLNNDSKVVFRSASMPVHSSRMVYVRRQPKQLTVAQQSVRLAEKAKKNYFHGSFTSAHGAVFTVPNRAQLMATNRLSRAPSMASRPANSRNTSMAARRPLPIPLDLVPAASAMKKTSLLQGRTPSLRDDSFSASPHTTASGFLQEPIVLPRRSYSADARLGDLHPSELSGSFKLLKVAPSGDPASPQVAKMAFRDSSPDLLALQLMRDHRAAREERPLLSPTTIARASRALRAFEERKVHMPHNSFSNAREVGDAGGTMPVPEHTPLVLATPKPEGHATAVTSASASELGPAAAVSPLRRVHINPEAEKNVVEEDTDYGETNEGSVESQDNISWCGATMDLLYLATPAAVSICFTFSMSVVPLAFVGSYLGPRELTGASVGYFLMSILITYPMIGLTFALDTLCSHEYGRDPLSPEMGLVLQRGALINVIILVPLCVIIYFLDIILVPIYGETIATLAEEFLTYSPLYLMPMVLFIAFNKFLNNQMQPHIPMIALTAGVILTPFLQLKLTPMGVRYTMVGMAITAWFQLTVVVIITIFKPETRITLGKWRITEALDWVDVKEYMKLAIPSAIFVAAEASSFDVTVLLCARFGEVDGAAWSGIMNSLFIFASFSGGLSASACANIGRCIGAFEPVSAKRFVLASIFLAFILGIFDSIILVTFFDFLMSLFGTHGKTLTLARELRFMLPIFHICDAVQFTFQGIFSGMGKNHLGAVILLTSLWGIGIPLSFILGHYLGYRMFGVCVGITVGLCIEAPAMVYAASTMDYVEVCEKFVEDEESEQTDETEESEEEEEHDEEYMEEVMRRSGISIASSSEASEGNTEHYLKLLPPRRRGRPRLTVEYHDEDE</sequence>
<feature type="region of interest" description="Disordered" evidence="2">
    <location>
        <begin position="145"/>
        <end position="164"/>
    </location>
</feature>
<evidence type="ECO:0000256" key="2">
    <source>
        <dbReference type="SAM" id="MobiDB-lite"/>
    </source>
</evidence>
<proteinExistence type="inferred from homology"/>
<organism evidence="4 5">
    <name type="scientific">Leptomonas seymouri</name>
    <dbReference type="NCBI Taxonomy" id="5684"/>
    <lineage>
        <taxon>Eukaryota</taxon>
        <taxon>Discoba</taxon>
        <taxon>Euglenozoa</taxon>
        <taxon>Kinetoplastea</taxon>
        <taxon>Metakinetoplastina</taxon>
        <taxon>Trypanosomatida</taxon>
        <taxon>Trypanosomatidae</taxon>
        <taxon>Leishmaniinae</taxon>
        <taxon>Leptomonas</taxon>
    </lineage>
</organism>
<feature type="region of interest" description="Disordered" evidence="2">
    <location>
        <begin position="186"/>
        <end position="206"/>
    </location>
</feature>
<feature type="transmembrane region" description="Helical" evidence="3">
    <location>
        <begin position="779"/>
        <end position="799"/>
    </location>
</feature>
<evidence type="ECO:0000256" key="1">
    <source>
        <dbReference type="ARBA" id="ARBA00010199"/>
    </source>
</evidence>